<reference evidence="1" key="1">
    <citation type="submission" date="2007-10" db="EMBL/GenBank/DDBJ databases">
        <authorList>
            <person name="Ren H.-L."/>
            <person name="Wang K.-J."/>
            <person name="Xu D.-D."/>
            <person name="Cai L."/>
            <person name="Lin Z.-Y."/>
            <person name="Yang M."/>
            <person name="Qiao K."/>
            <person name="Zhang N."/>
        </authorList>
    </citation>
    <scope>NUCLEOTIDE SEQUENCE</scope>
</reference>
<dbReference type="PANTHER" id="PTHR33047:SF8">
    <property type="entry name" value="REGULATOR OF RDNA TRANSCRIPTION PROTEIN 15"/>
    <property type="match status" value="1"/>
</dbReference>
<organism evidence="1">
    <name type="scientific">Haliotis diversicolor</name>
    <name type="common">Abalone</name>
    <name type="synonym">Sulculus diversicolor</name>
    <dbReference type="NCBI Taxonomy" id="36095"/>
    <lineage>
        <taxon>Eukaryota</taxon>
        <taxon>Metazoa</taxon>
        <taxon>Spiralia</taxon>
        <taxon>Lophotrochozoa</taxon>
        <taxon>Mollusca</taxon>
        <taxon>Gastropoda</taxon>
        <taxon>Vetigastropoda</taxon>
        <taxon>Lepetellida</taxon>
        <taxon>Haliotoidea</taxon>
        <taxon>Haliotidae</taxon>
        <taxon>Haliotis</taxon>
    </lineage>
</organism>
<dbReference type="InterPro" id="IPR052997">
    <property type="entry name" value="RRT15-like"/>
</dbReference>
<dbReference type="EMBL" id="EU244380">
    <property type="protein sequence ID" value="ABY87396.1"/>
    <property type="molecule type" value="mRNA"/>
</dbReference>
<protein>
    <submittedName>
        <fullName evidence="1">Predicted protein 3</fullName>
    </submittedName>
</protein>
<proteinExistence type="evidence at transcript level"/>
<dbReference type="PANTHER" id="PTHR33047">
    <property type="entry name" value="PROTEIN TAR1"/>
    <property type="match status" value="1"/>
</dbReference>
<accession>B3TK68</accession>
<name>B3TK68_HALDV</name>
<reference evidence="1" key="2">
    <citation type="journal article" date="2008" name="Dev. Comp. Immunol.">
        <title>Identification of the up-regulated expression genes in hemocytes of variously colored abalone (Haliotis diversicolor Reeve, 1846) challenged with bacteria.</title>
        <authorList>
            <person name="Wang K.J."/>
            <person name="Ren H.L."/>
            <person name="Xu D.D."/>
            <person name="Cai L."/>
            <person name="Yang M."/>
        </authorList>
    </citation>
    <scope>NUCLEOTIDE SEQUENCE</scope>
</reference>
<dbReference type="AlphaFoldDB" id="B3TK68"/>
<sequence>MIGRADIEGSKSNVAMNAWLPQASYPCGNFSDTSCLKLVKCDNKCHIVSKGSLGHAFTVCNRTKGPF</sequence>
<evidence type="ECO:0000313" key="1">
    <source>
        <dbReference type="EMBL" id="ABY87396.1"/>
    </source>
</evidence>